<evidence type="ECO:0000313" key="2">
    <source>
        <dbReference type="EMBL" id="GAA2475757.1"/>
    </source>
</evidence>
<accession>A0ABP5Y9H6</accession>
<evidence type="ECO:0000313" key="3">
    <source>
        <dbReference type="Proteomes" id="UP001501777"/>
    </source>
</evidence>
<dbReference type="Proteomes" id="UP001501777">
    <property type="component" value="Unassembled WGS sequence"/>
</dbReference>
<feature type="region of interest" description="Disordered" evidence="1">
    <location>
        <begin position="172"/>
        <end position="206"/>
    </location>
</feature>
<name>A0ABP5Y9H6_STRLO</name>
<dbReference type="PROSITE" id="PS51318">
    <property type="entry name" value="TAT"/>
    <property type="match status" value="1"/>
</dbReference>
<dbReference type="Pfam" id="PF10518">
    <property type="entry name" value="TAT_signal"/>
    <property type="match status" value="1"/>
</dbReference>
<comment type="caution">
    <text evidence="2">The sequence shown here is derived from an EMBL/GenBank/DDBJ whole genome shotgun (WGS) entry which is preliminary data.</text>
</comment>
<dbReference type="EMBL" id="BAAASG010000002">
    <property type="protein sequence ID" value="GAA2475757.1"/>
    <property type="molecule type" value="Genomic_DNA"/>
</dbReference>
<reference evidence="3" key="1">
    <citation type="journal article" date="2019" name="Int. J. Syst. Evol. Microbiol.">
        <title>The Global Catalogue of Microorganisms (GCM) 10K type strain sequencing project: providing services to taxonomists for standard genome sequencing and annotation.</title>
        <authorList>
            <consortium name="The Broad Institute Genomics Platform"/>
            <consortium name="The Broad Institute Genome Sequencing Center for Infectious Disease"/>
            <person name="Wu L."/>
            <person name="Ma J."/>
        </authorList>
    </citation>
    <scope>NUCLEOTIDE SEQUENCE [LARGE SCALE GENOMIC DNA]</scope>
    <source>
        <strain evidence="3">JCM 4395</strain>
    </source>
</reference>
<sequence length="206" mass="21040">MGVTGFPQVGGERSESRYLYGWRGEQARGFSVRHHRTPAVTGPFPWERTAMTRFPQTASSPSRRQFLAWSGGLTAAGALAAAGCSAPGDGAGAAKAAGVAAGSSSDPKALTRIGLDYPFTQLPLYSTLVKLSTTAAKMQHLSLLTTSDAGNADTQATNLGAQSALLSAVHEAAVSSPVGSDRDEPASAGPARCEPIPTPTSPKGTA</sequence>
<dbReference type="InterPro" id="IPR006311">
    <property type="entry name" value="TAT_signal"/>
</dbReference>
<gene>
    <name evidence="2" type="ORF">GCM10010276_09190</name>
</gene>
<proteinExistence type="predicted"/>
<evidence type="ECO:0000256" key="1">
    <source>
        <dbReference type="SAM" id="MobiDB-lite"/>
    </source>
</evidence>
<keyword evidence="3" id="KW-1185">Reference proteome</keyword>
<dbReference type="InterPro" id="IPR019546">
    <property type="entry name" value="TAT_signal_bac_arc"/>
</dbReference>
<protein>
    <submittedName>
        <fullName evidence="2">Uncharacterized protein</fullName>
    </submittedName>
</protein>
<organism evidence="2 3">
    <name type="scientific">Streptomyces longisporus</name>
    <dbReference type="NCBI Taxonomy" id="1948"/>
    <lineage>
        <taxon>Bacteria</taxon>
        <taxon>Bacillati</taxon>
        <taxon>Actinomycetota</taxon>
        <taxon>Actinomycetes</taxon>
        <taxon>Kitasatosporales</taxon>
        <taxon>Streptomycetaceae</taxon>
        <taxon>Streptomyces</taxon>
    </lineage>
</organism>